<proteinExistence type="predicted"/>
<accession>A0A4Y8RJ02</accession>
<dbReference type="Proteomes" id="UP000298179">
    <property type="component" value="Unassembled WGS sequence"/>
</dbReference>
<dbReference type="NCBIfam" id="TIGR01683">
    <property type="entry name" value="thiS"/>
    <property type="match status" value="1"/>
</dbReference>
<organism evidence="1 2">
    <name type="scientific">Jiella endophytica</name>
    <dbReference type="NCBI Taxonomy" id="2558362"/>
    <lineage>
        <taxon>Bacteria</taxon>
        <taxon>Pseudomonadati</taxon>
        <taxon>Pseudomonadota</taxon>
        <taxon>Alphaproteobacteria</taxon>
        <taxon>Hyphomicrobiales</taxon>
        <taxon>Aurantimonadaceae</taxon>
        <taxon>Jiella</taxon>
    </lineage>
</organism>
<gene>
    <name evidence="1" type="primary">thiS</name>
    <name evidence="1" type="ORF">E3C22_11245</name>
</gene>
<protein>
    <submittedName>
        <fullName evidence="1">Sulfur carrier protein ThiS</fullName>
    </submittedName>
</protein>
<sequence>MKITLNGDPAEVDAVTLAAALAELGYGEGPFATALNRDFVPACERAETPLSDNDAIEVIAPMQGG</sequence>
<dbReference type="Gene3D" id="3.10.20.30">
    <property type="match status" value="1"/>
</dbReference>
<reference evidence="1 2" key="1">
    <citation type="submission" date="2019-03" db="EMBL/GenBank/DDBJ databases">
        <title>Jiella endophytica sp. nov., a novel endophytic bacterium isolated from root of Ficus microcarpa Linn. f.</title>
        <authorList>
            <person name="Tuo L."/>
        </authorList>
    </citation>
    <scope>NUCLEOTIDE SEQUENCE [LARGE SCALE GENOMIC DNA]</scope>
    <source>
        <strain evidence="1 2">CBS5Q-3</strain>
    </source>
</reference>
<dbReference type="EMBL" id="SOZD01000003">
    <property type="protein sequence ID" value="TFF23015.1"/>
    <property type="molecule type" value="Genomic_DNA"/>
</dbReference>
<dbReference type="InterPro" id="IPR016155">
    <property type="entry name" value="Mopterin_synth/thiamin_S_b"/>
</dbReference>
<dbReference type="Pfam" id="PF02597">
    <property type="entry name" value="ThiS"/>
    <property type="match status" value="1"/>
</dbReference>
<evidence type="ECO:0000313" key="1">
    <source>
        <dbReference type="EMBL" id="TFF23015.1"/>
    </source>
</evidence>
<dbReference type="OrthoDB" id="197113at2"/>
<dbReference type="InterPro" id="IPR003749">
    <property type="entry name" value="ThiS/MoaD-like"/>
</dbReference>
<dbReference type="InterPro" id="IPR012675">
    <property type="entry name" value="Beta-grasp_dom_sf"/>
</dbReference>
<dbReference type="PANTHER" id="PTHR34472:SF1">
    <property type="entry name" value="SULFUR CARRIER PROTEIN THIS"/>
    <property type="match status" value="1"/>
</dbReference>
<name>A0A4Y8RJ02_9HYPH</name>
<dbReference type="InterPro" id="IPR010035">
    <property type="entry name" value="Thi_S"/>
</dbReference>
<dbReference type="RefSeq" id="WP_134762116.1">
    <property type="nucleotide sequence ID" value="NZ_SOZD01000003.1"/>
</dbReference>
<evidence type="ECO:0000313" key="2">
    <source>
        <dbReference type="Proteomes" id="UP000298179"/>
    </source>
</evidence>
<dbReference type="AlphaFoldDB" id="A0A4Y8RJ02"/>
<dbReference type="CDD" id="cd00565">
    <property type="entry name" value="Ubl_ThiS"/>
    <property type="match status" value="1"/>
</dbReference>
<keyword evidence="2" id="KW-1185">Reference proteome</keyword>
<dbReference type="SUPFAM" id="SSF54285">
    <property type="entry name" value="MoaD/ThiS"/>
    <property type="match status" value="1"/>
</dbReference>
<dbReference type="PANTHER" id="PTHR34472">
    <property type="entry name" value="SULFUR CARRIER PROTEIN THIS"/>
    <property type="match status" value="1"/>
</dbReference>
<comment type="caution">
    <text evidence="1">The sequence shown here is derived from an EMBL/GenBank/DDBJ whole genome shotgun (WGS) entry which is preliminary data.</text>
</comment>